<gene>
    <name evidence="2" type="ORF">AWB67_07514</name>
</gene>
<feature type="domain" description="PLL-like beta propeller" evidence="1">
    <location>
        <begin position="51"/>
        <end position="127"/>
    </location>
</feature>
<dbReference type="Proteomes" id="UP000054925">
    <property type="component" value="Unassembled WGS sequence"/>
</dbReference>
<evidence type="ECO:0000313" key="2">
    <source>
        <dbReference type="EMBL" id="SAL87993.1"/>
    </source>
</evidence>
<dbReference type="AlphaFoldDB" id="A0A158L4W8"/>
<comment type="caution">
    <text evidence="2">The sequence shown here is derived from an EMBL/GenBank/DDBJ whole genome shotgun (WGS) entry which is preliminary data.</text>
</comment>
<dbReference type="SUPFAM" id="SSF89372">
    <property type="entry name" value="Fucose-specific lectin"/>
    <property type="match status" value="1"/>
</dbReference>
<dbReference type="InterPro" id="IPR058502">
    <property type="entry name" value="PLL-like_beta-prop"/>
</dbReference>
<organism evidence="2 3">
    <name type="scientific">Caballeronia terrestris</name>
    <dbReference type="NCBI Taxonomy" id="1226301"/>
    <lineage>
        <taxon>Bacteria</taxon>
        <taxon>Pseudomonadati</taxon>
        <taxon>Pseudomonadota</taxon>
        <taxon>Betaproteobacteria</taxon>
        <taxon>Burkholderiales</taxon>
        <taxon>Burkholderiaceae</taxon>
        <taxon>Caballeronia</taxon>
    </lineage>
</organism>
<dbReference type="Gene3D" id="2.120.10.70">
    <property type="entry name" value="Fucose-specific lectin"/>
    <property type="match status" value="1"/>
</dbReference>
<evidence type="ECO:0000259" key="1">
    <source>
        <dbReference type="Pfam" id="PF26607"/>
    </source>
</evidence>
<accession>A0A158L4W8</accession>
<protein>
    <recommendedName>
        <fullName evidence="1">PLL-like beta propeller domain-containing protein</fullName>
    </recommendedName>
</protein>
<dbReference type="OrthoDB" id="5481934at2"/>
<dbReference type="EMBL" id="FCOL02000409">
    <property type="protein sequence ID" value="SAL87993.1"/>
    <property type="molecule type" value="Genomic_DNA"/>
</dbReference>
<name>A0A158L4W8_9BURK</name>
<proteinExistence type="predicted"/>
<sequence length="198" mass="21862">MQVINKALRRRVLTKIGSVSLLGFAGLAAIGGHTPVLAQVGRKKSSVACVSWGPNRLDIFGVGTDNQMYHKAWNGTCWLPSQREWEPLGGSFRSSPAAVSGERNRLNLIALGTDNQMYHKAWNGHSWLPSQNGWEPLAIGMPSRVEKPMLVSRLEPALIAHRLASLPRCAAITLPAAKRCDWRASARAMNWYESPWKP</sequence>
<evidence type="ECO:0000313" key="3">
    <source>
        <dbReference type="Proteomes" id="UP000054925"/>
    </source>
</evidence>
<reference evidence="2" key="1">
    <citation type="submission" date="2016-01" db="EMBL/GenBank/DDBJ databases">
        <authorList>
            <person name="Peeters C."/>
        </authorList>
    </citation>
    <scope>NUCLEOTIDE SEQUENCE [LARGE SCALE GENOMIC DNA]</scope>
    <source>
        <strain evidence="2">LMG 22937</strain>
    </source>
</reference>
<keyword evidence="3" id="KW-1185">Reference proteome</keyword>
<dbReference type="Pfam" id="PF26607">
    <property type="entry name" value="DUF8189"/>
    <property type="match status" value="1"/>
</dbReference>